<dbReference type="AlphaFoldDB" id="A0AAV2GZ32"/>
<evidence type="ECO:0000256" key="1">
    <source>
        <dbReference type="SAM" id="MobiDB-lite"/>
    </source>
</evidence>
<dbReference type="Proteomes" id="UP001497497">
    <property type="component" value="Unassembled WGS sequence"/>
</dbReference>
<feature type="compositionally biased region" description="Polar residues" evidence="1">
    <location>
        <begin position="164"/>
        <end position="173"/>
    </location>
</feature>
<accession>A0AAV2GZ32</accession>
<keyword evidence="3" id="KW-1185">Reference proteome</keyword>
<evidence type="ECO:0000313" key="2">
    <source>
        <dbReference type="EMBL" id="CAL1526261.1"/>
    </source>
</evidence>
<name>A0AAV2GZ32_LYMST</name>
<organism evidence="2 3">
    <name type="scientific">Lymnaea stagnalis</name>
    <name type="common">Great pond snail</name>
    <name type="synonym">Helix stagnalis</name>
    <dbReference type="NCBI Taxonomy" id="6523"/>
    <lineage>
        <taxon>Eukaryota</taxon>
        <taxon>Metazoa</taxon>
        <taxon>Spiralia</taxon>
        <taxon>Lophotrochozoa</taxon>
        <taxon>Mollusca</taxon>
        <taxon>Gastropoda</taxon>
        <taxon>Heterobranchia</taxon>
        <taxon>Euthyneura</taxon>
        <taxon>Panpulmonata</taxon>
        <taxon>Hygrophila</taxon>
        <taxon>Lymnaeoidea</taxon>
        <taxon>Lymnaeidae</taxon>
        <taxon>Lymnaea</taxon>
    </lineage>
</organism>
<feature type="region of interest" description="Disordered" evidence="1">
    <location>
        <begin position="159"/>
        <end position="183"/>
    </location>
</feature>
<gene>
    <name evidence="2" type="ORF">GSLYS_00000438001</name>
</gene>
<reference evidence="2 3" key="1">
    <citation type="submission" date="2024-04" db="EMBL/GenBank/DDBJ databases">
        <authorList>
            <consortium name="Genoscope - CEA"/>
            <person name="William W."/>
        </authorList>
    </citation>
    <scope>NUCLEOTIDE SEQUENCE [LARGE SCALE GENOMIC DNA]</scope>
</reference>
<proteinExistence type="predicted"/>
<dbReference type="EMBL" id="CAXITT010000003">
    <property type="protein sequence ID" value="CAL1526261.1"/>
    <property type="molecule type" value="Genomic_DNA"/>
</dbReference>
<evidence type="ECO:0000313" key="3">
    <source>
        <dbReference type="Proteomes" id="UP001497497"/>
    </source>
</evidence>
<comment type="caution">
    <text evidence="2">The sequence shown here is derived from an EMBL/GenBank/DDBJ whole genome shotgun (WGS) entry which is preliminary data.</text>
</comment>
<protein>
    <submittedName>
        <fullName evidence="2">Uncharacterized protein</fullName>
    </submittedName>
</protein>
<sequence length="183" mass="20129">MKSTLTDHCLLKLESLHKNALQIIESLTKSLTRIQKIDKNINSVLNCQKLLSDKLVKLKTSTKSQLKVMEKDTGYFTGPGIQESSGRPSGPLVVSGDLAVVGAERLPKEEGMREPHLSAGFNDDVKLVSHQSLVLENKLQQLQKMLNENLSIIQSLDDSSLQSRGSMSRNASAIYQPDLDGNT</sequence>